<name>A0A485LAB2_9STRA</name>
<feature type="region of interest" description="Disordered" evidence="7">
    <location>
        <begin position="1"/>
        <end position="62"/>
    </location>
</feature>
<feature type="region of interest" description="Disordered" evidence="7">
    <location>
        <begin position="1434"/>
        <end position="1470"/>
    </location>
</feature>
<evidence type="ECO:0000256" key="7">
    <source>
        <dbReference type="SAM" id="MobiDB-lite"/>
    </source>
</evidence>
<feature type="coiled-coil region" evidence="6">
    <location>
        <begin position="1383"/>
        <end position="1417"/>
    </location>
</feature>
<feature type="compositionally biased region" description="Acidic residues" evidence="7">
    <location>
        <begin position="549"/>
        <end position="565"/>
    </location>
</feature>
<keyword evidence="5" id="KW-0966">Cell projection</keyword>
<feature type="compositionally biased region" description="Low complexity" evidence="7">
    <location>
        <begin position="638"/>
        <end position="651"/>
    </location>
</feature>
<dbReference type="OrthoDB" id="252265at2759"/>
<dbReference type="GO" id="GO:0005929">
    <property type="term" value="C:cilium"/>
    <property type="evidence" value="ECO:0007669"/>
    <property type="project" value="UniProtKB-SubCell"/>
</dbReference>
<feature type="region of interest" description="Disordered" evidence="7">
    <location>
        <begin position="471"/>
        <end position="578"/>
    </location>
</feature>
<feature type="compositionally biased region" description="Basic residues" evidence="7">
    <location>
        <begin position="1515"/>
        <end position="1525"/>
    </location>
</feature>
<dbReference type="GO" id="GO:0005737">
    <property type="term" value="C:cytoplasm"/>
    <property type="evidence" value="ECO:0007669"/>
    <property type="project" value="UniProtKB-SubCell"/>
</dbReference>
<evidence type="ECO:0000256" key="5">
    <source>
        <dbReference type="ARBA" id="ARBA00023273"/>
    </source>
</evidence>
<dbReference type="EMBL" id="VJMH01006389">
    <property type="protein sequence ID" value="KAF0690204.1"/>
    <property type="molecule type" value="Genomic_DNA"/>
</dbReference>
<reference evidence="10 11" key="1">
    <citation type="submission" date="2019-03" db="EMBL/GenBank/DDBJ databases">
        <authorList>
            <person name="Gaulin E."/>
            <person name="Dumas B."/>
        </authorList>
    </citation>
    <scope>NUCLEOTIDE SEQUENCE [LARGE SCALE GENOMIC DNA]</scope>
    <source>
        <strain evidence="10">CBS 568.67</strain>
    </source>
</reference>
<evidence type="ECO:0000256" key="6">
    <source>
        <dbReference type="SAM" id="Coils"/>
    </source>
</evidence>
<feature type="compositionally biased region" description="Low complexity" evidence="7">
    <location>
        <begin position="226"/>
        <end position="235"/>
    </location>
</feature>
<evidence type="ECO:0000256" key="4">
    <source>
        <dbReference type="ARBA" id="ARBA00023069"/>
    </source>
</evidence>
<evidence type="ECO:0000256" key="1">
    <source>
        <dbReference type="ARBA" id="ARBA00004138"/>
    </source>
</evidence>
<evidence type="ECO:0000313" key="11">
    <source>
        <dbReference type="Proteomes" id="UP000332933"/>
    </source>
</evidence>
<dbReference type="Pfam" id="PF22544">
    <property type="entry name" value="HYDIN_VesB_CFA65-like_Ig"/>
    <property type="match status" value="2"/>
</dbReference>
<dbReference type="InterPro" id="IPR013783">
    <property type="entry name" value="Ig-like_fold"/>
</dbReference>
<dbReference type="Proteomes" id="UP000332933">
    <property type="component" value="Unassembled WGS sequence"/>
</dbReference>
<feature type="domain" description="HYDIN/VesB/CFA65-like Ig-like" evidence="8">
    <location>
        <begin position="1751"/>
        <end position="1833"/>
    </location>
</feature>
<evidence type="ECO:0000256" key="3">
    <source>
        <dbReference type="ARBA" id="ARBA00022490"/>
    </source>
</evidence>
<comment type="subcellular location">
    <subcellularLocation>
        <location evidence="1">Cell projection</location>
        <location evidence="1">Cilium</location>
    </subcellularLocation>
    <subcellularLocation>
        <location evidence="2">Cytoplasm</location>
    </subcellularLocation>
</comment>
<protein>
    <submittedName>
        <fullName evidence="10">Aste57867_18395 protein</fullName>
    </submittedName>
</protein>
<feature type="region of interest" description="Disordered" evidence="7">
    <location>
        <begin position="591"/>
        <end position="664"/>
    </location>
</feature>
<evidence type="ECO:0000313" key="9">
    <source>
        <dbReference type="EMBL" id="KAF0690204.1"/>
    </source>
</evidence>
<feature type="region of interest" description="Disordered" evidence="7">
    <location>
        <begin position="2791"/>
        <end position="2831"/>
    </location>
</feature>
<evidence type="ECO:0000313" key="10">
    <source>
        <dbReference type="EMBL" id="VFT95131.1"/>
    </source>
</evidence>
<reference evidence="9" key="2">
    <citation type="submission" date="2019-06" db="EMBL/GenBank/DDBJ databases">
        <title>Genomics analysis of Aphanomyces spp. identifies a new class of oomycete effector associated with host adaptation.</title>
        <authorList>
            <person name="Gaulin E."/>
        </authorList>
    </citation>
    <scope>NUCLEOTIDE SEQUENCE</scope>
    <source>
        <strain evidence="9">CBS 578.67</strain>
    </source>
</reference>
<dbReference type="PANTHER" id="PTHR39211:SF1">
    <property type="entry name" value="ABNORMAL SPINDLE-LIKE MICROCEPHALY-ASSOCIATED PROTEIN ASH DOMAIN-CONTAINING PROTEIN"/>
    <property type="match status" value="1"/>
</dbReference>
<keyword evidence="4" id="KW-0969">Cilium</keyword>
<proteinExistence type="predicted"/>
<sequence>MPSKSLRRGGSSGNSNGDRPPRSKGGDANDTSKGANGATPTSSPTQRPTSPVLSHRSSRDREKLLQVPAASLTPLARPALGIRVLPSSLVDAANLFSFGDIYLSDLSCLRQFEIVNLQSCPVRVDLKADIRKPFHASSWGFQTHNENLTDDDAAAGGNASLGEDSFGRSVSKSSMTSSTTDTTFMDEGFNELFNQMGLIDSLVLQANQAQRIIFSICVKFDSAPHGSSSSGFSAHRQTSDDSSDEERSHLHEASFVALSGRLLFSTTLMKDSGPAASPDGTIAVPLTGNVCRSLLSLEQKELHFDDCVPGGSYVKDVTVWNRSEIPLIFRLVTSVTAHEKQLLTCVDYNTGYALGETPYSIAAYGHMRIRVTYRPLEVGEQFFEVLVQNLHDSRNVKTLKIHAIASKEHHREGLSIRDSNGSYLMGGSVLDFGDCYTGIPTSKVLVVKNMTEVALQIELLSDRPKEVTFELKQAPNSRARSSRSRIGFGLDEPLSPNEGERRLSLSPPPSPTKSNASSSHTSHPLLNGLLSHQSSTASVQQSDGGGNLDSDDEPDEQDVDFPTEDDLPRKRGSFEDQLTSEVEDMDDDMEFDGDKAALSSPLPPSSPKDEGPLVKSSVPRTRSKRHMRVHTRIKDLSESGVESSGASVCSSPERTKKKGRLSKGSLETDHVSNFLVEAVDLPPGGERTVLVWYCPPLKASADESFDLKACRLTKQSFRLNFRCYTIDGAWTGGATQRTYDRSLGKSLHVGARTCTSYVTLTPSTLHLGDCNIGEFKSSACTLTNHSELPTVVKPSVVSKVISTVPNDAITLGPKQSIEVKIEIIPRKINPNYSRVVTVLNLKNKTNVAQVCVRSSNMDAHHVIYHSLFYRLVTPSKSAFLNFDHVAANSMSLKMFMLENITQAVLRLRIQSSDLSRVQLYCLADNYTLKASTTPTTALVSPPSLTNLPASAQVLRPHGAPKKPPVLRRRRSIGCVAELAPKPRASTSSSRLAELLMKRNKSHKLTVLSVDGGDGPAPAPSPSVLGSSLQIVKKEPPPDATSSSMLMSSSISSSALVGLSAYTPPPGDVPVSTTNPSDTNEVVALFENLHFRYDKEEEMVAMVRERVRRFHQLVQEKQLVPISTATEWNIRIPPKGVFPVVAVFTPKMGDVVAEDKSRVEKYKVFITLPAGGNKPYGRQTTQHEAYVHHPFDTRPSVRELLLKGRVCRSVLNVNQKNINFGRITTFSKSSKKVLIHNGSAIPLIYMVEKTGSISSGFLEIKDGAQGVIKPFGTRQVHFEFQPTLAGPFEEKLKIVNVQDMDNSVFITIKAKVVKRETFKLPQAGQPINVGTCLVGEKSEVFKVTIRNMSRKKREYVIEVDVAAGFSVPSLRPTFQFSMDDIPAANITQAQEKKLDEELEKLEHKLRIAVTKKKEEKIDKLNSKISHVKALLSGEETAPLKGSGSASYDSGNSDTESETESKHATKRGARRSLTSTTLVMQLNQLHFTLEPEATGRIVGEVIFHQLSDVPITMPKPSIRHRGKRRASKSTPTGNAAVPIYGTGKFLFYEQQNKDVMKELQYKADVFLRTPAGEAAYCHITKKTLLPPVPLAKHSKADAAQLSVELKSDPAGGTRGGATLLIPVEEAPCDAHGWTVHLRTRNEPQLVDVRWEPVSVLQDLVMLTAQLADQEASTPLPLSLTLEPETTTTIHFKWAFKATTNHASSAPLVRALPPAIQHKTTADLSGGALQFQSATTGASHALDVVVVKAKPRSLHVDSDRIDLGELQLGTQAQSHFYIRNVSKHAIKFLVLVSSEDPSQLVITNATGRIDAGGTTMIRFSYTGLVSGKRSEHILVRNLSEKLDFTTLTVLVRVTRPVYVRIPELDPHMTGQLTDLNIGPCYVTQQSIDESSGSHESSKFAKIRKLTFVSQVAETLLLSASSNLRTQCYVYQDAALTHDATNIVLPGMESLDLYIAFRPRLPADAFKTGATRDLFGGIRIQLLRGDDERTDDRPPPLVSTNPNLVAEFTVKFVGVAGASLATVGSRLLDFGTEINTSRLMRCKTHEGTFDVTNMSKALPLRYRLIVTQGDDYSDDDSSLHVALRHEKGEIPPGETAEIAFRVMAYTHGYFRRRIVVENVLNPMNVNFVDVALFVYNGTVSVEYPPVDDNDGLSLQPYGGGDGVNLGLVPLLASDALLGAAVDTTRRYRIFQPPTTRRAHTVLVTNRSPAPIRLRPLSNLPLLFAWNNAPADDADDNRGSFAHTIDGHDARELRGSLTAPPATDRPNQHVLYVGDVGQCPPQTTIELTVVFASLASSSYLPIDAMEAGRAIPVEGFVALQSFEQWHDEAEATTLAMVPLRGTYGESKLAVSTPTLSLGKLGYGQLCKFNVDIKNLADLSTVFQVGPLPACFRLLSVSPATAAHTLSWATESTPPPPLTVLAQRQCPSTYYSIDGLDTATLEMECLPECLTAGKHDLSFRVFNLHNPTNVDSISATVHVIAKYIDVSLESNCLDPSKPMETSVGYFTPMVVPPPADGVAAGFVCTLVNVFDEELDFTLQCSTLDKFEGLVDLVIVSRTANTPVTALTLAPGERVDVRITCRLVPGTSWTQLPYASSTTRRFDDAVSLGVVSILAFSAGVALSCAERIEVNGSFVLGQSFTVSTTHLEVAATAIVGRQHFYALAGDERTTFVIHNPSPSQPLPFGIESIPLMCPGQRFLQQDTTTTVLGDALVAKCLPDHGSIPPGESIQILVVLEETTAKASDDASSAMQLIVRDNDQSFSTISLALVLNDAMPVEIDAHVVDQGLAARLPPLPPPLRPTLHANSAPPLSSTSLSTDVSSHPAPASPPSSPSSTLPSDAAAAALPVITLRGCTPAENSTLENALYVIDVGQHTVRSGGDVEWEISLHVDKEVDYRLYLADPKAKAWLHLSKTQGTVVSFQTIVLRFVRDVVGVYSTFVVLENGANPTDLKLIRVKLEVIADLNALRAMSKSSTDHLFRVWVSCYSSSKRARRKSSEDLIADVGAANGKLEIEYGDVFYDKLYHNHSLVLENFSSLSLDFMLSSNGRAHEVGFSMSPNSFNEISSVTLGAYARLQVFLNFRPAPRSQLPEAPTTSWVRNIEVYINCRLVKDFRETVCLKAICNYPQMHLHIALNQPTPGNAASYNEPASPYFPSQPTFLGMGFTAPESVLLEDGGQIDAKFLVMKNARRDANAHVAIRNDSMFFDVAIDHVVRAAEDDAVVSGAALATTGSPGHTLVRLEPHDVCVVRIRPNLELLRKNRTQWEHAVKEHIAFYNMKQFAEHYHVSLSFTPSNTSSFYVPPQLREAYPFSTLEDTIAKFLRHYNLFWTTLLEALGGHGGHSGATMLYDLENAIDHAMPSSPTHRAAAANSFAAAAVVVRDTHTFAQAFRALYFDFYYITDELIWYGIRSSAGRHAITLADLVYGVVFGHDVFGPIFNRLRVTASPTTLLIANQRLDLRRLLLPWTRQLGYFLSFFPETQEATLALRNMYEPLKDFDLHR</sequence>
<keyword evidence="3" id="KW-0963">Cytoplasm</keyword>
<feature type="compositionally biased region" description="Basic residues" evidence="7">
    <location>
        <begin position="621"/>
        <end position="631"/>
    </location>
</feature>
<feature type="compositionally biased region" description="Low complexity" evidence="7">
    <location>
        <begin position="2799"/>
        <end position="2817"/>
    </location>
</feature>
<feature type="domain" description="HYDIN/VesB/CFA65-like Ig-like" evidence="8">
    <location>
        <begin position="1209"/>
        <end position="1310"/>
    </location>
</feature>
<feature type="compositionally biased region" description="Low complexity" evidence="7">
    <location>
        <begin position="39"/>
        <end position="51"/>
    </location>
</feature>
<feature type="region of interest" description="Disordered" evidence="7">
    <location>
        <begin position="226"/>
        <end position="246"/>
    </location>
</feature>
<organism evidence="10 11">
    <name type="scientific">Aphanomyces stellatus</name>
    <dbReference type="NCBI Taxonomy" id="120398"/>
    <lineage>
        <taxon>Eukaryota</taxon>
        <taxon>Sar</taxon>
        <taxon>Stramenopiles</taxon>
        <taxon>Oomycota</taxon>
        <taxon>Saprolegniomycetes</taxon>
        <taxon>Saprolegniales</taxon>
        <taxon>Verrucalvaceae</taxon>
        <taxon>Aphanomyces</taxon>
    </lineage>
</organism>
<dbReference type="PANTHER" id="PTHR39211">
    <property type="entry name" value="CHROMOSOME 7, WHOLE GENOME SHOTGUN SEQUENCE"/>
    <property type="match status" value="1"/>
</dbReference>
<dbReference type="Gene3D" id="2.60.40.10">
    <property type="entry name" value="Immunoglobulins"/>
    <property type="match status" value="4"/>
</dbReference>
<accession>A0A485LAB2</accession>
<feature type="region of interest" description="Disordered" evidence="7">
    <location>
        <begin position="1511"/>
        <end position="1532"/>
    </location>
</feature>
<dbReference type="InterPro" id="IPR053879">
    <property type="entry name" value="HYDIN_VesB_CFA65-like_Ig"/>
</dbReference>
<evidence type="ECO:0000259" key="8">
    <source>
        <dbReference type="Pfam" id="PF22544"/>
    </source>
</evidence>
<dbReference type="EMBL" id="CAADRA010006410">
    <property type="protein sequence ID" value="VFT95131.1"/>
    <property type="molecule type" value="Genomic_DNA"/>
</dbReference>
<evidence type="ECO:0000256" key="2">
    <source>
        <dbReference type="ARBA" id="ARBA00004496"/>
    </source>
</evidence>
<feature type="compositionally biased region" description="Polar residues" evidence="7">
    <location>
        <begin position="1442"/>
        <end position="1452"/>
    </location>
</feature>
<gene>
    <name evidence="10" type="primary">Aste57867_18395</name>
    <name evidence="9" type="ORF">As57867_018333</name>
    <name evidence="10" type="ORF">ASTE57867_18395</name>
</gene>
<feature type="compositionally biased region" description="Polar residues" evidence="7">
    <location>
        <begin position="512"/>
        <end position="542"/>
    </location>
</feature>
<keyword evidence="6" id="KW-0175">Coiled coil</keyword>
<keyword evidence="11" id="KW-1185">Reference proteome</keyword>